<feature type="coiled-coil region" evidence="33">
    <location>
        <begin position="639"/>
        <end position="673"/>
    </location>
</feature>
<dbReference type="GO" id="GO:0019082">
    <property type="term" value="P:viral protein processing"/>
    <property type="evidence" value="ECO:0007669"/>
    <property type="project" value="UniProtKB-UniRule"/>
</dbReference>
<comment type="domain">
    <text evidence="33">The CD4-binding region is targeted by the antibody b12.</text>
</comment>
<feature type="transmembrane region" description="Helical" evidence="34">
    <location>
        <begin position="12"/>
        <end position="35"/>
    </location>
</feature>
<evidence type="ECO:0000259" key="36">
    <source>
        <dbReference type="Pfam" id="PF00516"/>
    </source>
</evidence>
<comment type="PTM">
    <text evidence="33">Palmitoylation of the transmembrane protein and of Env polyprotein (prior to its proteolytic cleavage) is essential for their association with host cell membrane lipid rafts. Palmitoylation is therefore required for envelope trafficking to classical lipid rafts, but not for viral replication.</text>
</comment>
<dbReference type="Gene3D" id="2.170.40.20">
    <property type="entry name" value="Human immunodeficiency virus 1, Gp160, envelope glycoprotein"/>
    <property type="match status" value="2"/>
</dbReference>
<evidence type="ECO:0000256" key="14">
    <source>
        <dbReference type="ARBA" id="ARBA00022692"/>
    </source>
</evidence>
<keyword evidence="14 33" id="KW-0812">Transmembrane</keyword>
<keyword evidence="10 33" id="KW-1165">Clathrin-mediated endocytosis of virus by host</keyword>
<feature type="transmembrane region" description="Helical" evidence="34">
    <location>
        <begin position="684"/>
        <end position="705"/>
    </location>
</feature>
<keyword evidence="22 33" id="KW-1133">Transmembrane helix</keyword>
<keyword evidence="16 33" id="KW-0732">Signal</keyword>
<comment type="PTM">
    <text evidence="33">Specific enzymatic cleavages in vivo yield mature proteins. Envelope glycoproteins are synthesized as a inactive precursor that is heavily N-glycosylated and processed likely by host cell furin in the Golgi to yield the mature SU and TM proteins. The cleavage site between SU and TM requires the minimal sequence [KR]-X-[KR]-R. About 2 of the 9 disulfide bonds of gp41 are reduced by P4HB/PDI, following binding to CD4 receptor.</text>
</comment>
<comment type="caution">
    <text evidence="33 34">Lacks conserved residue(s) required for the propagation of feature annotation.</text>
</comment>
<comment type="domain">
    <text evidence="33 34">The 17 amino acids long immunosuppressive region is present in many retroviral envelope proteins. Synthetic peptides derived from this relatively conserved sequence inhibit immune function in vitro and in vivo.</text>
</comment>
<evidence type="ECO:0000256" key="7">
    <source>
        <dbReference type="ARBA" id="ARBA00022506"/>
    </source>
</evidence>
<comment type="domain">
    <text evidence="33">The membrane proximal external region (MPER) present in gp41 is a tryptophan-rich region recognized by the antibodies 2F5, Z13, and 4E10. MPER seems to play a role in fusion.</text>
</comment>
<evidence type="ECO:0000256" key="1">
    <source>
        <dbReference type="ARBA" id="ARBA00004402"/>
    </source>
</evidence>
<feature type="domain" description="Retroviral envelope protein GP41-like" evidence="37">
    <location>
        <begin position="535"/>
        <end position="725"/>
    </location>
</feature>
<evidence type="ECO:0000256" key="15">
    <source>
        <dbReference type="ARBA" id="ARBA00022703"/>
    </source>
</evidence>
<comment type="domain">
    <text evidence="33">The YXXL motif is involved in determining the exact site of viral release at the surface of infected mononuclear cells and promotes endocytosis. YXXL and di-leucine endocytosis motifs interact directly or indirectly with the clathrin adapter complexes, opperate independently, and their activities are not additive.</text>
</comment>
<gene>
    <name evidence="33 38" type="primary">env</name>
</gene>
<keyword evidence="30 33" id="KW-0449">Lipoprotein</keyword>
<feature type="topological domain" description="Cytoplasmic" evidence="33">
    <location>
        <begin position="712"/>
        <end position="863"/>
    </location>
</feature>
<evidence type="ECO:0000256" key="16">
    <source>
        <dbReference type="ARBA" id="ARBA00022729"/>
    </source>
</evidence>
<dbReference type="GO" id="GO:0055036">
    <property type="term" value="C:virion membrane"/>
    <property type="evidence" value="ECO:0007669"/>
    <property type="project" value="UniProtKB-SubCell"/>
</dbReference>
<evidence type="ECO:0000256" key="25">
    <source>
        <dbReference type="ARBA" id="ARBA00023136"/>
    </source>
</evidence>
<dbReference type="SUPFAM" id="SSF58069">
    <property type="entry name" value="Virus ectodomain"/>
    <property type="match status" value="1"/>
</dbReference>
<evidence type="ECO:0000256" key="35">
    <source>
        <dbReference type="SAM" id="MobiDB-lite"/>
    </source>
</evidence>
<evidence type="ECO:0000256" key="28">
    <source>
        <dbReference type="ARBA" id="ARBA00023180"/>
    </source>
</evidence>
<feature type="compositionally biased region" description="Basic and acidic residues" evidence="35">
    <location>
        <begin position="733"/>
        <end position="751"/>
    </location>
</feature>
<evidence type="ECO:0000256" key="24">
    <source>
        <dbReference type="ARBA" id="ARBA00023054"/>
    </source>
</evidence>
<keyword evidence="7 33" id="KW-1168">Fusion of virus membrane with host membrane</keyword>
<dbReference type="InterPro" id="IPR036377">
    <property type="entry name" value="Gp120_core_sf"/>
</dbReference>
<evidence type="ECO:0000256" key="21">
    <source>
        <dbReference type="ARBA" id="ARBA00022890"/>
    </source>
</evidence>
<evidence type="ECO:0000256" key="3">
    <source>
        <dbReference type="ARBA" id="ARBA00004505"/>
    </source>
</evidence>
<dbReference type="CDD" id="cd09909">
    <property type="entry name" value="HIV-1-like_HR1-HR2"/>
    <property type="match status" value="1"/>
</dbReference>
<keyword evidence="27 33" id="KW-1015">Disulfide bond</keyword>
<evidence type="ECO:0000256" key="4">
    <source>
        <dbReference type="ARBA" id="ARBA00004563"/>
    </source>
</evidence>
<feature type="site" description="Cleavage; by host furin" evidence="33">
    <location>
        <begin position="516"/>
        <end position="517"/>
    </location>
</feature>
<keyword evidence="9 33" id="KW-1032">Host cell membrane</keyword>
<keyword evidence="11 33" id="KW-0945">Host-virus interaction</keyword>
<proteinExistence type="inferred from homology"/>
<comment type="function">
    <text evidence="33">Transmembrane protein gp41: Acts as a class I viral fusion protein. Under the current model, the protein has at least 3 conformational states: pre-fusion native state, pre-hairpin intermediate state, and post-fusion hairpin state. During fusion of viral and target intracellular membranes, the coiled coil regions (heptad repeats) assume a trimer-of-hairpins structure, positioning the fusion peptide in close proximity to the C-terminal region of the ectodomain. The formation of this structure appears to drive apposition and subsequent fusion of viral and target cell membranes. Complete fusion occurs in host cell endosomes and is dynamin-dependent, however some lipid transfer might occur at the plasma membrane. The virus undergoes clathrin-dependent internalization long before endosomal fusion, thus minimizing the surface exposure of conserved viral epitopes during fusion and reducing the efficacy of inhibitors targeting these epitopes. Membranes fusion leads to delivery of the nucleocapsid into the cytoplasm.</text>
</comment>
<comment type="miscellaneous">
    <text evidence="33">Inhibitors targeting HIV-1 viral envelope proteins are used as antiretroviral drugs. Attachment of virions to the cell surface via non-specific interactions and CD4 binding can be blocked by inhibitors that include cyanovirin-N, cyclotriazadisulfonamide analogs, PRO 2000, TNX 355 and PRO 542. In addition, BMS 806 can block CD4-induced conformational changes. Env interactions with the coreceptor molecules can be targeted by CCR5 antagonists including SCH-D, maraviroc (UK 427857) and aplaviroc (GW 873140), and the CXCR4 antagonist AMD 070. Fusion of viral and cellular membranes can be inhibited by peptides such as enfuvirtide and tifuvirtide (T 1249). Resistance to inhibitors associated with mutations in Env are observed. Most of the time, single mutations confer only a modest reduction in drug susceptibility. Combination of several mutations is usually required to develop a high-level drug resistance.</text>
</comment>
<keyword evidence="23 33" id="KW-1039">Host endosome</keyword>
<dbReference type="Gene3D" id="1.20.5.490">
    <property type="entry name" value="Single helix bin"/>
    <property type="match status" value="1"/>
</dbReference>
<comment type="subunit">
    <text evidence="32">The mature envelope protein (Env) consists of a homotrimer of non-covalently associated gp120-gp41 heterodimers. The resulting complex protrudes from the virus surface as a spike. There seems to be as few as 10 spikes on the average virion. Interacts with host CD4, CCR5 and CXCR4. Gp120 also interacts with the C-type lectins CD209/DC-SIGN and CLEC4M/DC-SIGNR (collectively referred to as DC-SIGN(R)). Gp120 and gp41 interact with GalCer. Gp120 interacts with host ITGA4/ITGB7 complex; on CD4+ T-cells, this interaction results in rapid activation of integrin ITGAL/LFA-1, which facilitates efficient cell-to-cell spreading of HIV-1. Gp120 interacts with cell-associated heparan sulfate; this interaction increases virus infectivity on permissive cells and may be involved in infection of CD4- cells.</text>
</comment>
<dbReference type="GO" id="GO:1903908">
    <property type="term" value="P:positive regulation of plasma membrane raft polarization"/>
    <property type="evidence" value="ECO:0007669"/>
    <property type="project" value="UniProtKB-UniRule"/>
</dbReference>
<keyword evidence="17 33" id="KW-1161">Viral attachment to host cell</keyword>
<dbReference type="GO" id="GO:0052031">
    <property type="term" value="P:symbiont-mediated perturbation of host defense response"/>
    <property type="evidence" value="ECO:0007669"/>
    <property type="project" value="UniProtKB-UniRule"/>
</dbReference>
<keyword evidence="15 33" id="KW-0053">Apoptosis</keyword>
<evidence type="ECO:0000256" key="22">
    <source>
        <dbReference type="ARBA" id="ARBA00022989"/>
    </source>
</evidence>
<dbReference type="GO" id="GO:0019062">
    <property type="term" value="P:virion attachment to host cell"/>
    <property type="evidence" value="ECO:0007669"/>
    <property type="project" value="UniProtKB-UniRule"/>
</dbReference>
<accession>A0A385BII6</accession>
<dbReference type="Pfam" id="PF00516">
    <property type="entry name" value="GP120"/>
    <property type="match status" value="1"/>
</dbReference>
<evidence type="ECO:0000256" key="6">
    <source>
        <dbReference type="ARBA" id="ARBA00004650"/>
    </source>
</evidence>
<dbReference type="GO" id="GO:0016020">
    <property type="term" value="C:membrane"/>
    <property type="evidence" value="ECO:0007669"/>
    <property type="project" value="UniProtKB-UniRule"/>
</dbReference>
<dbReference type="FunFam" id="2.170.40.20:FF:000003">
    <property type="entry name" value="Envelope glycoprotein gp160"/>
    <property type="match status" value="1"/>
</dbReference>
<keyword evidence="20 33" id="KW-0261">Viral envelope protein</keyword>
<evidence type="ECO:0000256" key="27">
    <source>
        <dbReference type="ARBA" id="ARBA00023157"/>
    </source>
</evidence>
<evidence type="ECO:0000256" key="2">
    <source>
        <dbReference type="ARBA" id="ARBA00004433"/>
    </source>
</evidence>
<feature type="short sequence motif" description="YXXL motif; contains endocytosis signal" evidence="33">
    <location>
        <begin position="718"/>
        <end position="721"/>
    </location>
</feature>
<feature type="domain" description="Human immunodeficiency virus 1 envelope glycoprotein Gp120" evidence="36">
    <location>
        <begin position="33"/>
        <end position="516"/>
    </location>
</feature>
<evidence type="ECO:0000256" key="23">
    <source>
        <dbReference type="ARBA" id="ARBA00023046"/>
    </source>
</evidence>
<evidence type="ECO:0000313" key="38">
    <source>
        <dbReference type="EMBL" id="AXP18641.1"/>
    </source>
</evidence>
<dbReference type="Pfam" id="PF00517">
    <property type="entry name" value="GP41"/>
    <property type="match status" value="1"/>
</dbReference>
<evidence type="ECO:0000256" key="18">
    <source>
        <dbReference type="ARBA" id="ARBA00022844"/>
    </source>
</evidence>
<evidence type="ECO:0000256" key="20">
    <source>
        <dbReference type="ARBA" id="ARBA00022879"/>
    </source>
</evidence>
<dbReference type="GO" id="GO:0044175">
    <property type="term" value="C:host cell endosome membrane"/>
    <property type="evidence" value="ECO:0007669"/>
    <property type="project" value="UniProtKB-SubCell"/>
</dbReference>
<dbReference type="GO" id="GO:0039654">
    <property type="term" value="P:fusion of virus membrane with host endosome membrane"/>
    <property type="evidence" value="ECO:0007669"/>
    <property type="project" value="UniProtKB-UniRule"/>
</dbReference>
<evidence type="ECO:0000256" key="17">
    <source>
        <dbReference type="ARBA" id="ARBA00022804"/>
    </source>
</evidence>
<feature type="transmembrane region" description="Helical" evidence="34">
    <location>
        <begin position="517"/>
        <end position="542"/>
    </location>
</feature>
<evidence type="ECO:0000256" key="34">
    <source>
        <dbReference type="RuleBase" id="RU363095"/>
    </source>
</evidence>
<feature type="disulfide bond" evidence="33">
    <location>
        <begin position="243"/>
        <end position="254"/>
    </location>
</feature>
<evidence type="ECO:0000256" key="26">
    <source>
        <dbReference type="ARBA" id="ARBA00023139"/>
    </source>
</evidence>
<keyword evidence="24 33" id="KW-0175">Coiled coil</keyword>
<dbReference type="EMBL" id="MH633085">
    <property type="protein sequence ID" value="AXP18641.1"/>
    <property type="molecule type" value="Genomic_RNA"/>
</dbReference>
<dbReference type="FunFam" id="1.20.5.490:FF:000001">
    <property type="entry name" value="Envelope glycoprotein gp160"/>
    <property type="match status" value="1"/>
</dbReference>
<dbReference type="GO" id="GO:0020002">
    <property type="term" value="C:host cell plasma membrane"/>
    <property type="evidence" value="ECO:0007669"/>
    <property type="project" value="UniProtKB-SubCell"/>
</dbReference>
<comment type="miscellaneous">
    <text evidence="33">HIV-1 lineages are divided in three main groups, M (for Major), O (for Outlier), and N (for New, or Non-M, Non-O). The vast majority of strains found worldwide belong to the group M. Group O seems to be endemic to and largely confined to Cameroon and neighboring countries in West Central Africa, where these viruses represent a small minority of HIV-1 strains. The group N is represented by a limited number of isolates from Cameroonian persons. The group M is further subdivided in 9 clades or subtypes (A to D, F to H, J and K).</text>
</comment>
<evidence type="ECO:0000256" key="8">
    <source>
        <dbReference type="ARBA" id="ARBA00022510"/>
    </source>
</evidence>
<keyword evidence="13 33" id="KW-0165">Cleavage on pair of basic residues</keyword>
<keyword evidence="8 33" id="KW-1170">Fusion of virus membrane with host endosomal membrane</keyword>
<dbReference type="GO" id="GO:0019064">
    <property type="term" value="P:fusion of virus membrane with host plasma membrane"/>
    <property type="evidence" value="ECO:0007669"/>
    <property type="project" value="UniProtKB-UniRule"/>
</dbReference>
<comment type="PTM">
    <text evidence="33">Highly glycosylated by host. The high number of glycan on the protein is reffered to as 'glycan shield' because it contributes to hide protein sequence from adaptive immune system.</text>
</comment>
<comment type="subcellular location">
    <molecule>Transmembrane protein gp41</molecule>
    <subcellularLocation>
        <location evidence="33">Virion membrane</location>
        <topology evidence="33">Single-pass type I membrane protein</topology>
    </subcellularLocation>
    <subcellularLocation>
        <location evidence="33">Host cell membrane</location>
        <topology evidence="33">Single-pass type I membrane protein</topology>
    </subcellularLocation>
    <subcellularLocation>
        <location evidence="33">Host endosome membrane</location>
        <topology evidence="33">Single-pass type I membrane protein</topology>
    </subcellularLocation>
    <text evidence="33">It is probably concentrated at the site of budding and incorporated into the virions possibly by contacts between the cytoplasmic tail of Env and the N-terminus of Gag.</text>
</comment>
<reference evidence="38" key="1">
    <citation type="journal article" date="2018" name="Nat. Med.">
        <title>Safety and antiviral activity of combination HIV-1 broadly neutralizing antibodies in viremic individuals.</title>
        <authorList>
            <person name="Bar-On Y."/>
            <person name="Gruell H."/>
            <person name="Schoofs T."/>
            <person name="Pai J.A."/>
            <person name="Nogueira L."/>
            <person name="Butler A.L."/>
            <person name="Millard K."/>
            <person name="Lehmann C."/>
            <person name="Suarez I."/>
            <person name="Oliveira T.Y."/>
            <person name="Karagounis T."/>
            <person name="Cohen Y.Z."/>
            <person name="Wyen C."/>
            <person name="Scholten S."/>
            <person name="Handl L."/>
            <person name="Belblidia S."/>
            <person name="Dizon J.P."/>
            <person name="Vehreschild J.J."/>
            <person name="Witmer-Pack M."/>
            <person name="Shimeliovich I."/>
            <person name="Jain K."/>
            <person name="Fiddike K."/>
            <person name="Seaton K.E."/>
            <person name="Yates N.L."/>
            <person name="Horowitz J."/>
            <person name="Gulick R.M."/>
            <person name="Pfeifer N."/>
            <person name="Tomaras G.D."/>
            <person name="Seaman M.S."/>
            <person name="Fatkenheuer G."/>
            <person name="Caskey M."/>
            <person name="Klein F."/>
            <person name="Nussenzweig M.C."/>
        </authorList>
    </citation>
    <scope>NUCLEOTIDE SEQUENCE</scope>
    <source>
        <strain evidence="38">9341_D0_LB_25_S51</strain>
    </source>
</reference>
<dbReference type="GO" id="GO:0005198">
    <property type="term" value="F:structural molecule activity"/>
    <property type="evidence" value="ECO:0007669"/>
    <property type="project" value="UniProtKB-UniRule"/>
</dbReference>
<keyword evidence="18 33" id="KW-0946">Virion</keyword>
<evidence type="ECO:0000256" key="19">
    <source>
        <dbReference type="ARBA" id="ARBA00022870"/>
    </source>
</evidence>
<dbReference type="SUPFAM" id="SSF56502">
    <property type="entry name" value="gp120 core"/>
    <property type="match status" value="2"/>
</dbReference>
<dbReference type="GO" id="GO:0075512">
    <property type="term" value="P:clathrin-dependent endocytosis of virus by host cell"/>
    <property type="evidence" value="ECO:0007669"/>
    <property type="project" value="UniProtKB-UniRule"/>
</dbReference>
<keyword evidence="31 33" id="KW-1160">Virus entry into host cell</keyword>
<feature type="region of interest" description="V5" evidence="33">
    <location>
        <begin position="466"/>
        <end position="476"/>
    </location>
</feature>
<dbReference type="InterPro" id="IPR037527">
    <property type="entry name" value="Gp160"/>
</dbReference>
<dbReference type="HAMAP" id="MF_04083">
    <property type="entry name" value="HIV_ENV"/>
    <property type="match status" value="1"/>
</dbReference>
<keyword evidence="12 33" id="KW-1162">Viral penetration into host cytoplasm</keyword>
<organism evidence="38">
    <name type="scientific">Human immunodeficiency virus type 1</name>
    <name type="common">HIV-1</name>
    <dbReference type="NCBI Taxonomy" id="11676"/>
    <lineage>
        <taxon>Viruses</taxon>
        <taxon>Riboviria</taxon>
        <taxon>Pararnavirae</taxon>
        <taxon>Artverviricota</taxon>
        <taxon>Revtraviricetes</taxon>
        <taxon>Ortervirales</taxon>
        <taxon>Retroviridae</taxon>
        <taxon>Orthoretrovirinae</taxon>
        <taxon>Lentivirus</taxon>
        <taxon>Lentivirus humimdef1</taxon>
    </lineage>
</organism>
<evidence type="ECO:0000256" key="29">
    <source>
        <dbReference type="ARBA" id="ARBA00023280"/>
    </source>
</evidence>
<feature type="region of interest" description="MPER; binding to GalCer" evidence="33">
    <location>
        <begin position="668"/>
        <end position="689"/>
    </location>
</feature>
<dbReference type="InterPro" id="IPR000328">
    <property type="entry name" value="GP41-like"/>
</dbReference>
<keyword evidence="28 33" id="KW-0325">Glycoprotein</keyword>
<evidence type="ECO:0000256" key="31">
    <source>
        <dbReference type="ARBA" id="ARBA00023296"/>
    </source>
</evidence>
<evidence type="ECO:0000256" key="33">
    <source>
        <dbReference type="HAMAP-Rule" id="MF_04083"/>
    </source>
</evidence>
<organismHost>
    <name type="scientific">Homo sapiens</name>
    <name type="common">Human</name>
    <dbReference type="NCBI Taxonomy" id="9606"/>
</organismHost>
<dbReference type="FunFam" id="2.170.40.20:FF:000001">
    <property type="entry name" value="Envelope glycoprotein gp160"/>
    <property type="match status" value="1"/>
</dbReference>
<dbReference type="FunFam" id="1.10.287.210:FF:000001">
    <property type="entry name" value="Envelope glycoprotein gp160"/>
    <property type="match status" value="1"/>
</dbReference>
<feature type="chain" id="PRO_5023508458" description="Envelope glycoprotein gp160" evidence="33">
    <location>
        <begin position="32"/>
        <end position="863"/>
    </location>
</feature>
<evidence type="ECO:0000256" key="9">
    <source>
        <dbReference type="ARBA" id="ARBA00022511"/>
    </source>
</evidence>
<evidence type="ECO:0000256" key="32">
    <source>
        <dbReference type="ARBA" id="ARBA00062028"/>
    </source>
</evidence>
<dbReference type="GO" id="GO:1903911">
    <property type="term" value="P:positive regulation of receptor clustering"/>
    <property type="evidence" value="ECO:0007669"/>
    <property type="project" value="UniProtKB-UniRule"/>
</dbReference>
<dbReference type="Gene3D" id="1.10.287.210">
    <property type="match status" value="1"/>
</dbReference>
<feature type="disulfide bond" evidence="33">
    <location>
        <begin position="233"/>
        <end position="262"/>
    </location>
</feature>
<comment type="subcellular location">
    <subcellularLocation>
        <location evidence="3">Host cell membrane</location>
        <topology evidence="3">Peripheral membrane protein</topology>
    </subcellularLocation>
    <subcellularLocation>
        <location evidence="1">Host cell membrane</location>
        <topology evidence="1">Single-pass type I membrane protein</topology>
    </subcellularLocation>
    <subcellularLocation>
        <location evidence="2">Host endosome membrane</location>
        <topology evidence="2">Peripheral membrane protein</topology>
    </subcellularLocation>
    <subcellularLocation>
        <location evidence="5">Host endosome membrane</location>
        <topology evidence="5">Single-pass type I membrane protein</topology>
    </subcellularLocation>
    <subcellularLocation>
        <location evidence="6">Virion membrane</location>
        <topology evidence="6">Peripheral membrane protein</topology>
    </subcellularLocation>
    <subcellularLocation>
        <location evidence="4">Virion membrane</location>
        <topology evidence="4">Single-pass type I membrane protein</topology>
    </subcellularLocation>
</comment>
<comment type="subcellular location">
    <molecule>Surface protein gp120</molecule>
    <subcellularLocation>
        <location evidence="33">Virion membrane</location>
        <topology evidence="33">Peripheral membrane protein</topology>
    </subcellularLocation>
    <subcellularLocation>
        <location evidence="33">Host cell membrane</location>
        <topology evidence="33">Peripheral membrane protein</topology>
    </subcellularLocation>
    <subcellularLocation>
        <location evidence="33">Host endosome membrane</location>
        <topology evidence="33">Single-pass type I membrane protein</topology>
    </subcellularLocation>
    <text evidence="33">The surface protein is not anchored to the viral envelope, but associates with the extravirion surface through its binding to TM. It is probably concentrated at the site of budding and incorporated into the virions possibly by contacts between the cytoplasmic tail of Env and the N-terminus of Gag.</text>
</comment>
<feature type="disulfide bond" evidence="33">
    <location>
        <begin position="53"/>
        <end position="73"/>
    </location>
</feature>
<comment type="similarity">
    <text evidence="33">Belongs to the HIV-1 env protein family.</text>
</comment>
<name>A0A385BII6_HV1</name>
<keyword evidence="25 33" id="KW-0472">Membrane</keyword>
<evidence type="ECO:0000256" key="11">
    <source>
        <dbReference type="ARBA" id="ARBA00022581"/>
    </source>
</evidence>
<sequence>MRVKEIKRNYQLLWRGGTLLLGILMICSAADNLWVTVYYGVPVWREATTTLFCASDAKAYDTEVHNVWATHACVPTDPNPQEVSLENVTEDFNMWKNNMVEQMHEDIISLWDQSLKPCVKLTPLCVTLSCTDLKNATEGNVTRDNNSNADNIGNNSSTEAMAEMKNCSFNITTSIKDKRQREYAIFYKLDIVPIEDENRTDNHTNYRLISCNTSVITQACPKVSFEPIPIHYCAPAGYAILKCREKNFNGTGECKNVSTVQCTHGIKPVVSTQLLLNGSLAEEGIVIMSDNLMDNTKTIIVHLNESVEINCTRPNNNTRKGIHIGPGRAFYATGEIIGDIRQAHCNISEQKWNKTLKNIATELKKHFNKTIAFNQSSGGDLEIVTHMFNCGGEFFYCNTTKLFNRNITNMTNTGNDTDITLPCKIKQVINMWQEVGKAMYAPPIRGQIRCSSNITGLLLTRDGGDTNRTEETFRPGGGNMKDNWRSELYKYKVVQIEPLGVAPTKAKRRVVQREKRAVGIGAMFLGFLGAAGSTMGAASMALTVQARQLLSGIVQQQNNLLRAIEAQQHLLQLTVWGIKQLQARVLAVERYLKDQQLLGIWGCSGKLICTTTVPWNASWSDNKTLEEIWNNMTWMQWEKEIDNYTGLIYTLIEEAQNQQENNEQELLALDKWASLWNWFDITNWLWYIRLFIMIVGGLIGLRIVFSVLSVVNRVRQGYSPLSFQTHRPATSRGPDRPEGIEEEGGGRDSDESRTLVGGFFALIWVDLRSLCLFSYHRLRDLLLIVTRIVELLGRRGWEILKYWWNLLQYWSQELKNSAVSLLNATAIAVAEGTDRIIEVSRRAFRAVLHIPRRIRQGLERALL</sequence>
<comment type="function">
    <text evidence="33">Envelope glycoprotein gp160: Oligomerizes in the host endoplasmic reticulum into predominantly trimers. In a second time, gp160 transits in the host Golgi, where glycosylation is completed. The precursor is then proteolytically cleaved in the trans-Golgi and thereby activated by cellular furin or furin-like proteases to produce gp120 and gp41.</text>
</comment>
<feature type="region of interest" description="Disordered" evidence="35">
    <location>
        <begin position="723"/>
        <end position="751"/>
    </location>
</feature>
<feature type="short sequence motif" description="Di-leucine internalization motif" evidence="33">
    <location>
        <begin position="862"/>
        <end position="863"/>
    </location>
</feature>
<protein>
    <recommendedName>
        <fullName evidence="33">Envelope glycoprotein gp160</fullName>
    </recommendedName>
    <alternativeName>
        <fullName evidence="33">Env polyprotein</fullName>
    </alternativeName>
    <component>
        <recommendedName>
            <fullName evidence="33">Surface protein gp120</fullName>
            <shortName evidence="33">SU</shortName>
        </recommendedName>
        <alternativeName>
            <fullName evidence="33">Glycoprotein 120</fullName>
            <shortName evidence="33">gp120</shortName>
        </alternativeName>
    </component>
    <component>
        <recommendedName>
            <fullName evidence="33">Transmembrane protein gp41</fullName>
            <shortName evidence="33">TM</shortName>
        </recommendedName>
        <alternativeName>
            <fullName evidence="33">Glycoprotein 41</fullName>
            <shortName evidence="33">gp41</shortName>
        </alternativeName>
    </component>
</protein>
<evidence type="ECO:0000256" key="30">
    <source>
        <dbReference type="ARBA" id="ARBA00023288"/>
    </source>
</evidence>
<feature type="region of interest" description="CD4-binding loop" evidence="33">
    <location>
        <begin position="376"/>
        <end position="386"/>
    </location>
</feature>
<feature type="chain" id="PRO_5023508459" description="Transmembrane protein gp41" evidence="33">
    <location>
        <begin position="517"/>
        <end position="863"/>
    </location>
</feature>
<feature type="region of interest" description="Immunosuppression" evidence="33">
    <location>
        <begin position="579"/>
        <end position="597"/>
    </location>
</feature>
<comment type="subunit">
    <text evidence="33">The mature envelope protein (Env) consists of a homotrimer of non-covalently associated gp120-gp41 heterodimers. The resulting complex protrudes from the virus surface as a spike. There seems to be as few as 10 spikes on the average virion. Surface protein gp120 interacts with host CD4, CCR5 and CXCR4. Gp120 also interacts with the C-type lectins CD209/DC-SIGN and CLEC4M/DC-SIGNR (collectively referred to as DC-SIGN(R)). Gp120 and gp41 interact with GalCer. Gp120 interacts with host ITGA4/ITGB7 complex; on CD4+ T-cells, this interaction results in rapid activation of integrin ITGAL/LFA-1, which facilitates efficient cell-to-cell spreading of HIV-1. Gp120 interacts with cell-associated heparan sulfate; this interaction increases virus infectivity on permissive cells and may be involved in infection of CD4- cells.</text>
</comment>
<evidence type="ECO:0000256" key="5">
    <source>
        <dbReference type="ARBA" id="ARBA00004578"/>
    </source>
</evidence>
<evidence type="ECO:0000256" key="12">
    <source>
        <dbReference type="ARBA" id="ARBA00022595"/>
    </source>
</evidence>
<comment type="domain">
    <text evidence="33">Some of the most genetically diverse regions of the viral genome are present in Env. They are called variable regions 1 through 5 (V1 through V5). Coreceptor usage of gp120 is determined mainly by the primary structure of the third variable region (V3) in the outer domain of gp120. The sequence of V3 determines which coreceptor, CCR5 and/or CXCR4 (corresponding to R5/macrophage, X4/T cell and R5X4/T cell and macrophage tropism), is used to trigger the fusion potential of the Env complex, and hence which cells the virus can infect. Binding to CCR5 involves a region adjacent in addition to V3.</text>
</comment>
<feature type="lipid moiety-binding region" description="S-palmitoyl cysteine; by host" evidence="33">
    <location>
        <position position="771"/>
    </location>
</feature>
<evidence type="ECO:0000256" key="13">
    <source>
        <dbReference type="ARBA" id="ARBA00022685"/>
    </source>
</evidence>
<evidence type="ECO:0000256" key="10">
    <source>
        <dbReference type="ARBA" id="ARBA00022570"/>
    </source>
</evidence>
<feature type="disulfide bond" evidence="33">
    <location>
        <begin position="603"/>
        <end position="609"/>
    </location>
</feature>
<keyword evidence="21 33" id="KW-1164">Virus endocytosis by host</keyword>
<keyword evidence="26 33" id="KW-0564">Palmitate</keyword>
<comment type="function">
    <text evidence="33">Surface protein gp120: Attaches the virus to the host lymphoid cell by binding to the primary receptor CD4. This interaction induces a structural rearrangement creating a high affinity binding site for a chemokine coreceptor like CXCR4 and/or CCR5. Acts as a ligand for CD209/DC-SIGN and CLEC4M/DC-SIGNR, which are respectively found on dendritic cells (DCs), and on endothelial cells of liver sinusoids and lymph node sinuses. These interactions allow capture of viral particles at mucosal surfaces by these cells and subsequent transmission to permissive cells. HIV subverts the migration properties of dendritic cells to gain access to CD4+ T-cells in lymph nodes. Virus transmission to permissive T-cells occurs either in trans (without DCs infection, through viral capture and transmission), or in cis (following DCs productive infection, through the usual CD4-gp120 interaction), thereby inducing a robust infection. In trans infection, bound virions remain infectious over days and it is proposed that they are not degraded, but protected in non-lysosomal acidic organelles within the DCs close to the cell membrane thus contributing to the viral infectious potential during DCs' migration from the periphery to the lymphoid tissues. On arrival at lymphoid tissues, intact virions recycle back to DCs' cell surface allowing virus transmission to CD4+ T-cells.</text>
</comment>
<dbReference type="InterPro" id="IPR000777">
    <property type="entry name" value="HIV1_Gp120"/>
</dbReference>
<feature type="region of interest" description="Fusion peptide" evidence="33">
    <location>
        <begin position="517"/>
        <end position="537"/>
    </location>
</feature>
<dbReference type="GO" id="GO:0019031">
    <property type="term" value="C:viral envelope"/>
    <property type="evidence" value="ECO:0007669"/>
    <property type="project" value="UniProtKB-KW"/>
</dbReference>
<keyword evidence="29 33" id="KW-0899">Viral immunoevasion</keyword>
<evidence type="ECO:0000259" key="37">
    <source>
        <dbReference type="Pfam" id="PF00517"/>
    </source>
</evidence>
<keyword evidence="19 33" id="KW-1043">Host membrane</keyword>